<gene>
    <name evidence="8" type="primary">greA</name>
    <name evidence="12" type="ORF">COV86_00085</name>
</gene>
<feature type="domain" description="Transcription elongation factor GreA/GreB C-terminal" evidence="10">
    <location>
        <begin position="81"/>
        <end position="152"/>
    </location>
</feature>
<keyword evidence="3 8" id="KW-0805">Transcription regulation</keyword>
<reference evidence="12 13" key="1">
    <citation type="submission" date="2017-09" db="EMBL/GenBank/DDBJ databases">
        <title>Depth-based differentiation of microbial function through sediment-hosted aquifers and enrichment of novel symbionts in the deep terrestrial subsurface.</title>
        <authorList>
            <person name="Probst A.J."/>
            <person name="Ladd B."/>
            <person name="Jarett J.K."/>
            <person name="Geller-Mcgrath D.E."/>
            <person name="Sieber C.M."/>
            <person name="Emerson J.B."/>
            <person name="Anantharaman K."/>
            <person name="Thomas B.C."/>
            <person name="Malmstrom R."/>
            <person name="Stieglmeier M."/>
            <person name="Klingl A."/>
            <person name="Woyke T."/>
            <person name="Ryan C.M."/>
            <person name="Banfield J.F."/>
        </authorList>
    </citation>
    <scope>NUCLEOTIDE SEQUENCE [LARGE SCALE GENOMIC DNA]</scope>
    <source>
        <strain evidence="12">CG11_big_fil_rev_8_21_14_0_20_35_14</strain>
    </source>
</reference>
<dbReference type="InterPro" id="IPR022691">
    <property type="entry name" value="Tscrpt_elong_fac_GreA/B_N"/>
</dbReference>
<dbReference type="SUPFAM" id="SSF54534">
    <property type="entry name" value="FKBP-like"/>
    <property type="match status" value="1"/>
</dbReference>
<name>A0A2H0KP16_9BACT</name>
<evidence type="ECO:0000256" key="7">
    <source>
        <dbReference type="ARBA" id="ARBA00030776"/>
    </source>
</evidence>
<dbReference type="InterPro" id="IPR001437">
    <property type="entry name" value="Tscrpt_elong_fac_GreA/B_C"/>
</dbReference>
<dbReference type="GO" id="GO:0003677">
    <property type="term" value="F:DNA binding"/>
    <property type="evidence" value="ECO:0007669"/>
    <property type="project" value="UniProtKB-UniRule"/>
</dbReference>
<dbReference type="FunFam" id="1.10.287.180:FF:000001">
    <property type="entry name" value="Transcription elongation factor GreA"/>
    <property type="match status" value="1"/>
</dbReference>
<dbReference type="FunFam" id="3.10.50.30:FF:000001">
    <property type="entry name" value="Transcription elongation factor GreA"/>
    <property type="match status" value="1"/>
</dbReference>
<evidence type="ECO:0000256" key="3">
    <source>
        <dbReference type="ARBA" id="ARBA00023015"/>
    </source>
</evidence>
<dbReference type="GO" id="GO:0006354">
    <property type="term" value="P:DNA-templated transcription elongation"/>
    <property type="evidence" value="ECO:0007669"/>
    <property type="project" value="TreeGrafter"/>
</dbReference>
<feature type="domain" description="Transcription elongation factor GreA/GreB N-terminal" evidence="11">
    <location>
        <begin position="5"/>
        <end position="74"/>
    </location>
</feature>
<evidence type="ECO:0000256" key="5">
    <source>
        <dbReference type="ARBA" id="ARBA00023163"/>
    </source>
</evidence>
<keyword evidence="12" id="KW-0648">Protein biosynthesis</keyword>
<dbReference type="PIRSF" id="PIRSF006092">
    <property type="entry name" value="GreA_GreB"/>
    <property type="match status" value="1"/>
</dbReference>
<dbReference type="NCBIfam" id="NF001263">
    <property type="entry name" value="PRK00226.1-4"/>
    <property type="match status" value="1"/>
</dbReference>
<dbReference type="Gene3D" id="3.10.50.30">
    <property type="entry name" value="Transcription elongation factor, GreA/GreB, C-terminal domain"/>
    <property type="match status" value="1"/>
</dbReference>
<organism evidence="12 13">
    <name type="scientific">Candidatus Roizmanbacteria bacterium CG11_big_fil_rev_8_21_14_0_20_35_14</name>
    <dbReference type="NCBI Taxonomy" id="1974855"/>
    <lineage>
        <taxon>Bacteria</taxon>
        <taxon>Candidatus Roizmaniibacteriota</taxon>
    </lineage>
</organism>
<dbReference type="Gene3D" id="1.10.287.180">
    <property type="entry name" value="Transcription elongation factor, GreA/GreB, N-terminal domain"/>
    <property type="match status" value="1"/>
</dbReference>
<evidence type="ECO:0000259" key="10">
    <source>
        <dbReference type="Pfam" id="PF01272"/>
    </source>
</evidence>
<evidence type="ECO:0000313" key="12">
    <source>
        <dbReference type="EMBL" id="PIQ73009.1"/>
    </source>
</evidence>
<dbReference type="GO" id="GO:0032784">
    <property type="term" value="P:regulation of DNA-templated transcription elongation"/>
    <property type="evidence" value="ECO:0007669"/>
    <property type="project" value="UniProtKB-UniRule"/>
</dbReference>
<dbReference type="GO" id="GO:0003746">
    <property type="term" value="F:translation elongation factor activity"/>
    <property type="evidence" value="ECO:0007669"/>
    <property type="project" value="UniProtKB-KW"/>
</dbReference>
<comment type="similarity">
    <text evidence="1 8 9">Belongs to the GreA/GreB family.</text>
</comment>
<dbReference type="NCBIfam" id="TIGR01462">
    <property type="entry name" value="greA"/>
    <property type="match status" value="1"/>
</dbReference>
<evidence type="ECO:0000256" key="8">
    <source>
        <dbReference type="HAMAP-Rule" id="MF_00105"/>
    </source>
</evidence>
<dbReference type="PANTHER" id="PTHR30437:SF4">
    <property type="entry name" value="TRANSCRIPTION ELONGATION FACTOR GREA"/>
    <property type="match status" value="1"/>
</dbReference>
<sequence length="152" mass="17246">MKNTQLTKEGFENLKKELDDLLTIKRPRAIERLHKARSMGDLSENSEYNAAKEGLAFVERRVQEIEEIIKMAQVVENHNHQNQVEIGSSVTVEVDGKKEMFQVVGEFEADPFKKKLSHTSPIGQALTGKKVGDWVEVEVPAGKIKYKIVEIK</sequence>
<protein>
    <recommendedName>
        <fullName evidence="2 8">Transcription elongation factor GreA</fullName>
    </recommendedName>
    <alternativeName>
        <fullName evidence="7 8">Transcript cleavage factor GreA</fullName>
    </alternativeName>
</protein>
<keyword evidence="12" id="KW-0251">Elongation factor</keyword>
<dbReference type="HAMAP" id="MF_00105">
    <property type="entry name" value="GreA_GreB"/>
    <property type="match status" value="1"/>
</dbReference>
<comment type="function">
    <text evidence="6 8 9">Necessary for efficient RNA polymerase transcription elongation past template-encoded arresting sites. The arresting sites in DNA have the property of trapping a certain fraction of elongating RNA polymerases that pass through, resulting in locked ternary complexes. Cleavage of the nascent transcript by cleavage factors such as GreA or GreB allows the resumption of elongation from the new 3'terminus. GreA releases sequences of 2 to 3 nucleotides.</text>
</comment>
<evidence type="ECO:0000313" key="13">
    <source>
        <dbReference type="Proteomes" id="UP000229570"/>
    </source>
</evidence>
<comment type="caution">
    <text evidence="12">The sequence shown here is derived from an EMBL/GenBank/DDBJ whole genome shotgun (WGS) entry which is preliminary data.</text>
</comment>
<dbReference type="InterPro" id="IPR028624">
    <property type="entry name" value="Tscrpt_elong_fac_GreA/B"/>
</dbReference>
<dbReference type="SUPFAM" id="SSF46557">
    <property type="entry name" value="GreA transcript cleavage protein, N-terminal domain"/>
    <property type="match status" value="1"/>
</dbReference>
<dbReference type="PANTHER" id="PTHR30437">
    <property type="entry name" value="TRANSCRIPTION ELONGATION FACTOR GREA"/>
    <property type="match status" value="1"/>
</dbReference>
<dbReference type="EMBL" id="PCVL01000001">
    <property type="protein sequence ID" value="PIQ73009.1"/>
    <property type="molecule type" value="Genomic_DNA"/>
</dbReference>
<dbReference type="InterPro" id="IPR023459">
    <property type="entry name" value="Tscrpt_elong_fac_GreA/B_fam"/>
</dbReference>
<dbReference type="GO" id="GO:0070063">
    <property type="term" value="F:RNA polymerase binding"/>
    <property type="evidence" value="ECO:0007669"/>
    <property type="project" value="InterPro"/>
</dbReference>
<evidence type="ECO:0000256" key="6">
    <source>
        <dbReference type="ARBA" id="ARBA00024916"/>
    </source>
</evidence>
<dbReference type="Pfam" id="PF03449">
    <property type="entry name" value="GreA_GreB_N"/>
    <property type="match status" value="1"/>
</dbReference>
<proteinExistence type="inferred from homology"/>
<dbReference type="Pfam" id="PF01272">
    <property type="entry name" value="GreA_GreB"/>
    <property type="match status" value="1"/>
</dbReference>
<dbReference type="AlphaFoldDB" id="A0A2H0KP16"/>
<accession>A0A2H0KP16</accession>
<evidence type="ECO:0000256" key="1">
    <source>
        <dbReference type="ARBA" id="ARBA00008213"/>
    </source>
</evidence>
<dbReference type="InterPro" id="IPR036953">
    <property type="entry name" value="GreA/GreB_C_sf"/>
</dbReference>
<dbReference type="InterPro" id="IPR006359">
    <property type="entry name" value="Tscrpt_elong_fac_GreA"/>
</dbReference>
<evidence type="ECO:0000256" key="2">
    <source>
        <dbReference type="ARBA" id="ARBA00013729"/>
    </source>
</evidence>
<evidence type="ECO:0000256" key="4">
    <source>
        <dbReference type="ARBA" id="ARBA00023125"/>
    </source>
</evidence>
<evidence type="ECO:0000256" key="9">
    <source>
        <dbReference type="RuleBase" id="RU000556"/>
    </source>
</evidence>
<dbReference type="InterPro" id="IPR036805">
    <property type="entry name" value="Tscrpt_elong_fac_GreA/B_N_sf"/>
</dbReference>
<keyword evidence="5 8" id="KW-0804">Transcription</keyword>
<keyword evidence="4 8" id="KW-0238">DNA-binding</keyword>
<evidence type="ECO:0000259" key="11">
    <source>
        <dbReference type="Pfam" id="PF03449"/>
    </source>
</evidence>
<dbReference type="Proteomes" id="UP000229570">
    <property type="component" value="Unassembled WGS sequence"/>
</dbReference>